<comment type="caution">
    <text evidence="2">The sequence shown here is derived from an EMBL/GenBank/DDBJ whole genome shotgun (WGS) entry which is preliminary data.</text>
</comment>
<name>A0A9P8Y4R9_9PEZI</name>
<dbReference type="AlphaFoldDB" id="A0A9P8Y4R9"/>
<organism evidence="2 3">
    <name type="scientific">Microdochium trichocladiopsis</name>
    <dbReference type="NCBI Taxonomy" id="1682393"/>
    <lineage>
        <taxon>Eukaryota</taxon>
        <taxon>Fungi</taxon>
        <taxon>Dikarya</taxon>
        <taxon>Ascomycota</taxon>
        <taxon>Pezizomycotina</taxon>
        <taxon>Sordariomycetes</taxon>
        <taxon>Xylariomycetidae</taxon>
        <taxon>Xylariales</taxon>
        <taxon>Microdochiaceae</taxon>
        <taxon>Microdochium</taxon>
    </lineage>
</organism>
<evidence type="ECO:0000313" key="2">
    <source>
        <dbReference type="EMBL" id="KAH7027927.1"/>
    </source>
</evidence>
<evidence type="ECO:0000313" key="3">
    <source>
        <dbReference type="Proteomes" id="UP000756346"/>
    </source>
</evidence>
<dbReference type="GeneID" id="70184119"/>
<keyword evidence="1" id="KW-0732">Signal</keyword>
<keyword evidence="3" id="KW-1185">Reference proteome</keyword>
<dbReference type="EMBL" id="JAGTJQ010000007">
    <property type="protein sequence ID" value="KAH7027927.1"/>
    <property type="molecule type" value="Genomic_DNA"/>
</dbReference>
<sequence length="134" mass="14233">MKSSLINILVLATSAALARTAPHAGLSADDTPEDGSHVAVVAPSVTTVAAAPAIKTSLVASAVYNIDSVDADESRRSCWRIMRVAACVTAAYMLGNLTAIEECIDGNWDDLCECSDIFPGLDDWLEQNRPCQKH</sequence>
<gene>
    <name evidence="2" type="ORF">B0I36DRAFT_328269</name>
</gene>
<evidence type="ECO:0000256" key="1">
    <source>
        <dbReference type="SAM" id="SignalP"/>
    </source>
</evidence>
<accession>A0A9P8Y4R9</accession>
<feature type="signal peptide" evidence="1">
    <location>
        <begin position="1"/>
        <end position="20"/>
    </location>
</feature>
<dbReference type="RefSeq" id="XP_046010726.1">
    <property type="nucleotide sequence ID" value="XM_046154573.1"/>
</dbReference>
<proteinExistence type="predicted"/>
<reference evidence="2" key="1">
    <citation type="journal article" date="2021" name="Nat. Commun.">
        <title>Genetic determinants of endophytism in the Arabidopsis root mycobiome.</title>
        <authorList>
            <person name="Mesny F."/>
            <person name="Miyauchi S."/>
            <person name="Thiergart T."/>
            <person name="Pickel B."/>
            <person name="Atanasova L."/>
            <person name="Karlsson M."/>
            <person name="Huettel B."/>
            <person name="Barry K.W."/>
            <person name="Haridas S."/>
            <person name="Chen C."/>
            <person name="Bauer D."/>
            <person name="Andreopoulos W."/>
            <person name="Pangilinan J."/>
            <person name="LaButti K."/>
            <person name="Riley R."/>
            <person name="Lipzen A."/>
            <person name="Clum A."/>
            <person name="Drula E."/>
            <person name="Henrissat B."/>
            <person name="Kohler A."/>
            <person name="Grigoriev I.V."/>
            <person name="Martin F.M."/>
            <person name="Hacquard S."/>
        </authorList>
    </citation>
    <scope>NUCLEOTIDE SEQUENCE</scope>
    <source>
        <strain evidence="2">MPI-CAGE-CH-0230</strain>
    </source>
</reference>
<dbReference type="Proteomes" id="UP000756346">
    <property type="component" value="Unassembled WGS sequence"/>
</dbReference>
<protein>
    <submittedName>
        <fullName evidence="2">Uncharacterized protein</fullName>
    </submittedName>
</protein>
<feature type="chain" id="PRO_5040446369" evidence="1">
    <location>
        <begin position="21"/>
        <end position="134"/>
    </location>
</feature>